<dbReference type="SMART" id="SM00393">
    <property type="entry name" value="R3H"/>
    <property type="match status" value="1"/>
</dbReference>
<sequence>MKYFVGKSVEEALEKASEELNSPIEDITYEVVSETKSMLGLKKKVQIAAYTEAMVIEFVQNYLIDVIQALGLEVELSTKYEDGFIRIKISTNHNSILIGKNGRTLQALNQIVRCVANFVFKKRIRILLDINDYKEEKYAKLAALAKREAIKVSKTKITAVLDPMTADERRAIHNAIANFKNVKTVSEGEGKNRHITIVYEEN</sequence>
<dbReference type="InterPro" id="IPR038008">
    <property type="entry name" value="Jag_KH"/>
</dbReference>
<dbReference type="EMBL" id="DVKI01000180">
    <property type="protein sequence ID" value="HIT17854.1"/>
    <property type="molecule type" value="Genomic_DNA"/>
</dbReference>
<dbReference type="GO" id="GO:0071555">
    <property type="term" value="P:cell wall organization"/>
    <property type="evidence" value="ECO:0007669"/>
    <property type="project" value="UniProtKB-KW"/>
</dbReference>
<protein>
    <submittedName>
        <fullName evidence="7">Jag N-terminal domain-containing protein</fullName>
    </submittedName>
</protein>
<evidence type="ECO:0000313" key="7">
    <source>
        <dbReference type="EMBL" id="HIT17854.1"/>
    </source>
</evidence>
<dbReference type="InterPro" id="IPR034079">
    <property type="entry name" value="R3H_KhpB"/>
</dbReference>
<proteinExistence type="predicted"/>
<dbReference type="AlphaFoldDB" id="A0A9D1G8X0"/>
<dbReference type="Pfam" id="PF14804">
    <property type="entry name" value="Jag_N"/>
    <property type="match status" value="1"/>
</dbReference>
<dbReference type="CDD" id="cd02644">
    <property type="entry name" value="R3H_jag"/>
    <property type="match status" value="1"/>
</dbReference>
<evidence type="ECO:0000256" key="1">
    <source>
        <dbReference type="ARBA" id="ARBA00022490"/>
    </source>
</evidence>
<evidence type="ECO:0000256" key="3">
    <source>
        <dbReference type="ARBA" id="ARBA00022960"/>
    </source>
</evidence>
<dbReference type="CDD" id="cd02414">
    <property type="entry name" value="KH-II_Jag"/>
    <property type="match status" value="1"/>
</dbReference>
<comment type="caution">
    <text evidence="7">The sequence shown here is derived from an EMBL/GenBank/DDBJ whole genome shotgun (WGS) entry which is preliminary data.</text>
</comment>
<dbReference type="GO" id="GO:0003723">
    <property type="term" value="F:RNA binding"/>
    <property type="evidence" value="ECO:0007669"/>
    <property type="project" value="UniProtKB-KW"/>
</dbReference>
<gene>
    <name evidence="7" type="ORF">IAD04_05740</name>
</gene>
<dbReference type="NCBIfam" id="NF041568">
    <property type="entry name" value="Jag_EloR"/>
    <property type="match status" value="1"/>
</dbReference>
<keyword evidence="5" id="KW-0961">Cell wall biogenesis/degradation</keyword>
<dbReference type="Gene3D" id="3.30.30.80">
    <property type="entry name" value="probable RNA-binding protein from clostridium symbiosum atcc 14940"/>
    <property type="match status" value="1"/>
</dbReference>
<organism evidence="7 8">
    <name type="scientific">Candidatus Caccosoma faecigallinarum</name>
    <dbReference type="NCBI Taxonomy" id="2840720"/>
    <lineage>
        <taxon>Bacteria</taxon>
        <taxon>Bacillati</taxon>
        <taxon>Bacillota</taxon>
        <taxon>Bacillota incertae sedis</taxon>
        <taxon>Candidatus Caccosoma</taxon>
    </lineage>
</organism>
<reference evidence="7" key="1">
    <citation type="submission" date="2020-10" db="EMBL/GenBank/DDBJ databases">
        <authorList>
            <person name="Gilroy R."/>
        </authorList>
    </citation>
    <scope>NUCLEOTIDE SEQUENCE</scope>
    <source>
        <strain evidence="7">14508</strain>
    </source>
</reference>
<reference evidence="7" key="2">
    <citation type="journal article" date="2021" name="PeerJ">
        <title>Extensive microbial diversity within the chicken gut microbiome revealed by metagenomics and culture.</title>
        <authorList>
            <person name="Gilroy R."/>
            <person name="Ravi A."/>
            <person name="Getino M."/>
            <person name="Pursley I."/>
            <person name="Horton D.L."/>
            <person name="Alikhan N.F."/>
            <person name="Baker D."/>
            <person name="Gharbi K."/>
            <person name="Hall N."/>
            <person name="Watson M."/>
            <person name="Adriaenssens E.M."/>
            <person name="Foster-Nyarko E."/>
            <person name="Jarju S."/>
            <person name="Secka A."/>
            <person name="Antonio M."/>
            <person name="Oren A."/>
            <person name="Chaudhuri R.R."/>
            <person name="La Ragione R."/>
            <person name="Hildebrand F."/>
            <person name="Pallen M.J."/>
        </authorList>
    </citation>
    <scope>NUCLEOTIDE SEQUENCE</scope>
    <source>
        <strain evidence="7">14508</strain>
    </source>
</reference>
<keyword evidence="2" id="KW-0694">RNA-binding</keyword>
<accession>A0A9D1G8X0</accession>
<name>A0A9D1G8X0_9FIRM</name>
<dbReference type="GO" id="GO:0008360">
    <property type="term" value="P:regulation of cell shape"/>
    <property type="evidence" value="ECO:0007669"/>
    <property type="project" value="UniProtKB-KW"/>
</dbReference>
<dbReference type="InterPro" id="IPR001374">
    <property type="entry name" value="R3H_dom"/>
</dbReference>
<dbReference type="Pfam" id="PF01424">
    <property type="entry name" value="R3H"/>
    <property type="match status" value="1"/>
</dbReference>
<evidence type="ECO:0000256" key="4">
    <source>
        <dbReference type="ARBA" id="ARBA00023186"/>
    </source>
</evidence>
<dbReference type="InterPro" id="IPR039247">
    <property type="entry name" value="KhpB"/>
</dbReference>
<keyword evidence="1" id="KW-0963">Cytoplasm</keyword>
<dbReference type="PANTHER" id="PTHR35800">
    <property type="entry name" value="PROTEIN JAG"/>
    <property type="match status" value="1"/>
</dbReference>
<feature type="domain" description="R3H" evidence="6">
    <location>
        <begin position="135"/>
        <end position="201"/>
    </location>
</feature>
<dbReference type="InterPro" id="IPR036867">
    <property type="entry name" value="R3H_dom_sf"/>
</dbReference>
<dbReference type="InterPro" id="IPR032782">
    <property type="entry name" value="KhpB_N"/>
</dbReference>
<dbReference type="Pfam" id="PF13083">
    <property type="entry name" value="KH_KhpA-B"/>
    <property type="match status" value="1"/>
</dbReference>
<dbReference type="PANTHER" id="PTHR35800:SF1">
    <property type="entry name" value="RNA-BINDING PROTEIN KHPB"/>
    <property type="match status" value="1"/>
</dbReference>
<keyword evidence="4" id="KW-0143">Chaperone</keyword>
<dbReference type="InterPro" id="IPR038247">
    <property type="entry name" value="Jag_N_dom_sf"/>
</dbReference>
<dbReference type="Gene3D" id="3.30.300.20">
    <property type="match status" value="1"/>
</dbReference>
<evidence type="ECO:0000256" key="2">
    <source>
        <dbReference type="ARBA" id="ARBA00022884"/>
    </source>
</evidence>
<dbReference type="Gene3D" id="3.30.1370.50">
    <property type="entry name" value="R3H-like domain"/>
    <property type="match status" value="1"/>
</dbReference>
<dbReference type="SMART" id="SM01245">
    <property type="entry name" value="Jag_N"/>
    <property type="match status" value="1"/>
</dbReference>
<evidence type="ECO:0000259" key="6">
    <source>
        <dbReference type="PROSITE" id="PS51061"/>
    </source>
</evidence>
<evidence type="ECO:0000256" key="5">
    <source>
        <dbReference type="ARBA" id="ARBA00023316"/>
    </source>
</evidence>
<dbReference type="PROSITE" id="PS51061">
    <property type="entry name" value="R3H"/>
    <property type="match status" value="1"/>
</dbReference>
<evidence type="ECO:0000313" key="8">
    <source>
        <dbReference type="Proteomes" id="UP000886893"/>
    </source>
</evidence>
<dbReference type="InterPro" id="IPR015946">
    <property type="entry name" value="KH_dom-like_a/b"/>
</dbReference>
<dbReference type="SUPFAM" id="SSF82708">
    <property type="entry name" value="R3H domain"/>
    <property type="match status" value="1"/>
</dbReference>
<dbReference type="Proteomes" id="UP000886893">
    <property type="component" value="Unassembled WGS sequence"/>
</dbReference>
<keyword evidence="3" id="KW-0133">Cell shape</keyword>